<organism evidence="14">
    <name type="scientific">Spironucleus salmonicida</name>
    <dbReference type="NCBI Taxonomy" id="348837"/>
    <lineage>
        <taxon>Eukaryota</taxon>
        <taxon>Metamonada</taxon>
        <taxon>Diplomonadida</taxon>
        <taxon>Hexamitidae</taxon>
        <taxon>Hexamitinae</taxon>
        <taxon>Spironucleus</taxon>
    </lineage>
</organism>
<keyword evidence="5 10" id="KW-0547">Nucleotide-binding</keyword>
<evidence type="ECO:0000256" key="2">
    <source>
        <dbReference type="ARBA" id="ARBA00012513"/>
    </source>
</evidence>
<comment type="similarity">
    <text evidence="1">Belongs to the protein kinase superfamily. NEK Ser/Thr protein kinase family. NIMA subfamily.</text>
</comment>
<dbReference type="GO" id="GO:0004674">
    <property type="term" value="F:protein serine/threonine kinase activity"/>
    <property type="evidence" value="ECO:0007669"/>
    <property type="project" value="UniProtKB-KW"/>
</dbReference>
<evidence type="ECO:0000256" key="3">
    <source>
        <dbReference type="ARBA" id="ARBA00022527"/>
    </source>
</evidence>
<evidence type="ECO:0000256" key="10">
    <source>
        <dbReference type="PROSITE-ProRule" id="PRU10141"/>
    </source>
</evidence>
<evidence type="ECO:0000256" key="5">
    <source>
        <dbReference type="ARBA" id="ARBA00022741"/>
    </source>
</evidence>
<gene>
    <name evidence="14" type="ORF">SS50377_12897</name>
    <name evidence="15" type="ORF">SS50377_26145</name>
</gene>
<dbReference type="Pfam" id="PF00069">
    <property type="entry name" value="Pkinase"/>
    <property type="match status" value="1"/>
</dbReference>
<dbReference type="EMBL" id="KI546050">
    <property type="protein sequence ID" value="EST47050.1"/>
    <property type="molecule type" value="Genomic_DNA"/>
</dbReference>
<reference evidence="15" key="2">
    <citation type="submission" date="2020-12" db="EMBL/GenBank/DDBJ databases">
        <title>New Spironucleus salmonicida genome in near-complete chromosomes.</title>
        <authorList>
            <person name="Xu F."/>
            <person name="Kurt Z."/>
            <person name="Jimenez-Gonzalez A."/>
            <person name="Astvaldsson A."/>
            <person name="Andersson J.O."/>
            <person name="Svard S.G."/>
        </authorList>
    </citation>
    <scope>NUCLEOTIDE SEQUENCE</scope>
    <source>
        <strain evidence="15">ATCC 50377</strain>
    </source>
</reference>
<keyword evidence="11" id="KW-0175">Coiled coil</keyword>
<name>V6LR25_9EUKA</name>
<evidence type="ECO:0000256" key="8">
    <source>
        <dbReference type="ARBA" id="ARBA00047899"/>
    </source>
</evidence>
<keyword evidence="6 14" id="KW-0418">Kinase</keyword>
<dbReference type="FunFam" id="3.30.200.20:FF:000097">
    <property type="entry name" value="Probable serine/threonine-protein kinase nek1"/>
    <property type="match status" value="1"/>
</dbReference>
<evidence type="ECO:0000256" key="6">
    <source>
        <dbReference type="ARBA" id="ARBA00022777"/>
    </source>
</evidence>
<feature type="region of interest" description="Disordered" evidence="12">
    <location>
        <begin position="405"/>
        <end position="453"/>
    </location>
</feature>
<keyword evidence="4" id="KW-0808">Transferase</keyword>
<reference evidence="14 15" key="1">
    <citation type="journal article" date="2014" name="PLoS Genet.">
        <title>The Genome of Spironucleus salmonicida Highlights a Fish Pathogen Adapted to Fluctuating Environments.</title>
        <authorList>
            <person name="Xu F."/>
            <person name="Jerlstrom-Hultqvist J."/>
            <person name="Einarsson E."/>
            <person name="Astvaldsson A."/>
            <person name="Svard S.G."/>
            <person name="Andersson J.O."/>
        </authorList>
    </citation>
    <scope>NUCLEOTIDE SEQUENCE</scope>
    <source>
        <strain evidence="15">ATCC 50377</strain>
    </source>
</reference>
<feature type="region of interest" description="Disordered" evidence="12">
    <location>
        <begin position="499"/>
        <end position="522"/>
    </location>
</feature>
<comment type="catalytic activity">
    <reaction evidence="8">
        <text>L-threonyl-[protein] + ATP = O-phospho-L-threonyl-[protein] + ADP + H(+)</text>
        <dbReference type="Rhea" id="RHEA:46608"/>
        <dbReference type="Rhea" id="RHEA-COMP:11060"/>
        <dbReference type="Rhea" id="RHEA-COMP:11605"/>
        <dbReference type="ChEBI" id="CHEBI:15378"/>
        <dbReference type="ChEBI" id="CHEBI:30013"/>
        <dbReference type="ChEBI" id="CHEBI:30616"/>
        <dbReference type="ChEBI" id="CHEBI:61977"/>
        <dbReference type="ChEBI" id="CHEBI:456216"/>
        <dbReference type="EC" id="2.7.11.1"/>
    </reaction>
</comment>
<feature type="coiled-coil region" evidence="11">
    <location>
        <begin position="352"/>
        <end position="390"/>
    </location>
</feature>
<sequence length="645" mass="74760">MQNFQVTKYLGKGSYGGVVLAKRTQDNNLYAIKQIKIKSLSNEDRESQLTEIRILASIFHPNILSLYEAFAENGTLHMVLEYAQGGDLDKEIEKVTKSRQKFSEDRIWAIMLQILAGLRVLHENGVLHRDIKGQNVLCFGNGVVKLADFGVSKILKKGQYAHTGIGTPYYISPEIWQGRQYDEKCDVFSLGCLLFQLCELQHPFQGRDMKELSRNCLRGNFRDICQSYSADLRNLVKVMLSQKPENRPSVAQLLGRPEVQQRAHLSPTTLSEQILPGMHTQRANFDDFYEPELAQTIKASGAIQRAFQGVGAAEVRGAQYEKRRKMTEMAQFQERRTKSEKVEVEGGDLWKEIQEMERKKEVERQIQELKVKKEMEMQRIRGDREKLANENEQFGQIQAEQGRKNQFQPNTGQAQQNKQGLQVQRQSQQQSNSNYDNQLDSHQQNQMQQHANQQYASNYDNQKNPFAAQKQEQQRPNINQNNQDNLYSQDQSQNQYIQHANDPQNRPQRDETPQSQVHRPRPKAIIQSQEPGFSSFYNQKKYVPLSHQQMQQQLQNDERKALQDRLNKQKLETELYARQVRNQNSNYPNAVSRYAQANYAPRPVQVQAKQVQQVQNAPNQRNRSDASNFFPVAPAGPRYQVRQFW</sequence>
<accession>V6LR25</accession>
<evidence type="ECO:0000256" key="7">
    <source>
        <dbReference type="ARBA" id="ARBA00022840"/>
    </source>
</evidence>
<comment type="catalytic activity">
    <reaction evidence="9">
        <text>L-seryl-[protein] + ATP = O-phospho-L-seryl-[protein] + ADP + H(+)</text>
        <dbReference type="Rhea" id="RHEA:17989"/>
        <dbReference type="Rhea" id="RHEA-COMP:9863"/>
        <dbReference type="Rhea" id="RHEA-COMP:11604"/>
        <dbReference type="ChEBI" id="CHEBI:15378"/>
        <dbReference type="ChEBI" id="CHEBI:29999"/>
        <dbReference type="ChEBI" id="CHEBI:30616"/>
        <dbReference type="ChEBI" id="CHEBI:83421"/>
        <dbReference type="ChEBI" id="CHEBI:456216"/>
        <dbReference type="EC" id="2.7.11.1"/>
    </reaction>
</comment>
<dbReference type="VEuPathDB" id="GiardiaDB:SS50377_26145"/>
<dbReference type="OrthoDB" id="248923at2759"/>
<dbReference type="PROSITE" id="PS00107">
    <property type="entry name" value="PROTEIN_KINASE_ATP"/>
    <property type="match status" value="1"/>
</dbReference>
<dbReference type="InterPro" id="IPR017441">
    <property type="entry name" value="Protein_kinase_ATP_BS"/>
</dbReference>
<evidence type="ECO:0000256" key="9">
    <source>
        <dbReference type="ARBA" id="ARBA00048679"/>
    </source>
</evidence>
<proteinExistence type="inferred from homology"/>
<dbReference type="PROSITE" id="PS50011">
    <property type="entry name" value="PROTEIN_KINASE_DOM"/>
    <property type="match status" value="1"/>
</dbReference>
<dbReference type="CDD" id="cd08215">
    <property type="entry name" value="STKc_Nek"/>
    <property type="match status" value="1"/>
</dbReference>
<feature type="binding site" evidence="10">
    <location>
        <position position="33"/>
    </location>
    <ligand>
        <name>ATP</name>
        <dbReference type="ChEBI" id="CHEBI:30616"/>
    </ligand>
</feature>
<dbReference type="PANTHER" id="PTHR44899">
    <property type="entry name" value="CAMK FAMILY PROTEIN KINASE"/>
    <property type="match status" value="1"/>
</dbReference>
<feature type="compositionally biased region" description="Low complexity" evidence="12">
    <location>
        <begin position="419"/>
        <end position="453"/>
    </location>
</feature>
<dbReference type="EC" id="2.7.11.1" evidence="2"/>
<evidence type="ECO:0000259" key="13">
    <source>
        <dbReference type="PROSITE" id="PS50011"/>
    </source>
</evidence>
<dbReference type="SUPFAM" id="SSF56112">
    <property type="entry name" value="Protein kinase-like (PK-like)"/>
    <property type="match status" value="1"/>
</dbReference>
<dbReference type="InterPro" id="IPR051131">
    <property type="entry name" value="NEK_Ser/Thr_kinase_NIMA"/>
</dbReference>
<protein>
    <recommendedName>
        <fullName evidence="2">non-specific serine/threonine protein kinase</fullName>
        <ecNumber evidence="2">2.7.11.1</ecNumber>
    </recommendedName>
</protein>
<evidence type="ECO:0000256" key="4">
    <source>
        <dbReference type="ARBA" id="ARBA00022679"/>
    </source>
</evidence>
<dbReference type="PANTHER" id="PTHR44899:SF3">
    <property type="entry name" value="SERINE_THREONINE-PROTEIN KINASE NEK1"/>
    <property type="match status" value="1"/>
</dbReference>
<feature type="region of interest" description="Disordered" evidence="12">
    <location>
        <begin position="615"/>
        <end position="634"/>
    </location>
</feature>
<evidence type="ECO:0000313" key="15">
    <source>
        <dbReference type="EMBL" id="KAH0571945.1"/>
    </source>
</evidence>
<keyword evidence="3" id="KW-0723">Serine/threonine-protein kinase</keyword>
<evidence type="ECO:0000313" key="14">
    <source>
        <dbReference type="EMBL" id="EST47050.1"/>
    </source>
</evidence>
<evidence type="ECO:0000313" key="16">
    <source>
        <dbReference type="Proteomes" id="UP000018208"/>
    </source>
</evidence>
<dbReference type="Gene3D" id="1.10.510.10">
    <property type="entry name" value="Transferase(Phosphotransferase) domain 1"/>
    <property type="match status" value="1"/>
</dbReference>
<dbReference type="AlphaFoldDB" id="V6LR25"/>
<keyword evidence="7 10" id="KW-0067">ATP-binding</keyword>
<evidence type="ECO:0000256" key="1">
    <source>
        <dbReference type="ARBA" id="ARBA00010886"/>
    </source>
</evidence>
<dbReference type="InterPro" id="IPR011009">
    <property type="entry name" value="Kinase-like_dom_sf"/>
</dbReference>
<feature type="compositionally biased region" description="Polar residues" evidence="12">
    <location>
        <begin position="405"/>
        <end position="418"/>
    </location>
</feature>
<keyword evidence="16" id="KW-1185">Reference proteome</keyword>
<evidence type="ECO:0000256" key="11">
    <source>
        <dbReference type="SAM" id="Coils"/>
    </source>
</evidence>
<dbReference type="InterPro" id="IPR000719">
    <property type="entry name" value="Prot_kinase_dom"/>
</dbReference>
<dbReference type="GO" id="GO:0005524">
    <property type="term" value="F:ATP binding"/>
    <property type="evidence" value="ECO:0007669"/>
    <property type="project" value="UniProtKB-UniRule"/>
</dbReference>
<dbReference type="EMBL" id="AUWU02000006">
    <property type="protein sequence ID" value="KAH0571945.1"/>
    <property type="molecule type" value="Genomic_DNA"/>
</dbReference>
<dbReference type="Gene3D" id="3.30.200.20">
    <property type="entry name" value="Phosphorylase Kinase, domain 1"/>
    <property type="match status" value="1"/>
</dbReference>
<dbReference type="PROSITE" id="PS00108">
    <property type="entry name" value="PROTEIN_KINASE_ST"/>
    <property type="match status" value="1"/>
</dbReference>
<evidence type="ECO:0000256" key="12">
    <source>
        <dbReference type="SAM" id="MobiDB-lite"/>
    </source>
</evidence>
<dbReference type="Proteomes" id="UP000018208">
    <property type="component" value="Unassembled WGS sequence"/>
</dbReference>
<dbReference type="SMART" id="SM00220">
    <property type="entry name" value="S_TKc"/>
    <property type="match status" value="1"/>
</dbReference>
<feature type="domain" description="Protein kinase" evidence="13">
    <location>
        <begin position="4"/>
        <end position="259"/>
    </location>
</feature>
<dbReference type="InterPro" id="IPR008271">
    <property type="entry name" value="Ser/Thr_kinase_AS"/>
</dbReference>